<proteinExistence type="predicted"/>
<dbReference type="OrthoDB" id="1884855at2759"/>
<evidence type="ECO:0000313" key="2">
    <source>
        <dbReference type="Proteomes" id="UP000694866"/>
    </source>
</evidence>
<sequence length="224" mass="26304">MKSSAELEKRKREEYEMQLFGFHSRIVYDTLLSLIQEEIQLKCQQLTETIKQKYNPDEESLRILLKDEKKLTKCYYRATRTQLPALENCVSKIISVPSHVLLDEDKVQAVQYSDRELREKQEKLENLQKRLKKAVAFNAVLKDELTLANDFENKTENTDMLCKMIGDASQGPDYTKTLLKLFGTYQDLKKQLLSVREAPDIHEQRISHDVQDEFSIDDIHNINY</sequence>
<reference evidence="3" key="1">
    <citation type="submission" date="2025-08" db="UniProtKB">
        <authorList>
            <consortium name="RefSeq"/>
        </authorList>
    </citation>
    <scope>IDENTIFICATION</scope>
    <source>
        <strain evidence="3">USDA-PBARC FA_bdor</strain>
        <tissue evidence="3">Whole organism</tissue>
    </source>
</reference>
<dbReference type="KEGG" id="fas:105273959"/>
<dbReference type="Proteomes" id="UP000694866">
    <property type="component" value="Unplaced"/>
</dbReference>
<dbReference type="GeneID" id="105273959"/>
<name>A0A9R1TTZ9_9HYME</name>
<keyword evidence="2" id="KW-1185">Reference proteome</keyword>
<evidence type="ECO:0000256" key="1">
    <source>
        <dbReference type="SAM" id="Coils"/>
    </source>
</evidence>
<feature type="coiled-coil region" evidence="1">
    <location>
        <begin position="110"/>
        <end position="144"/>
    </location>
</feature>
<protein>
    <submittedName>
        <fullName evidence="3">Uncharacterized protein Mis12</fullName>
    </submittedName>
</protein>
<keyword evidence="1" id="KW-0175">Coiled coil</keyword>
<accession>A0A9R1TTZ9</accession>
<evidence type="ECO:0000313" key="3">
    <source>
        <dbReference type="RefSeq" id="XP_011315013.1"/>
    </source>
</evidence>
<gene>
    <name evidence="3" type="primary">Mis12</name>
</gene>
<dbReference type="CTD" id="79003"/>
<dbReference type="AlphaFoldDB" id="A0A9R1TTZ9"/>
<organism evidence="2 3">
    <name type="scientific">Fopius arisanus</name>
    <dbReference type="NCBI Taxonomy" id="64838"/>
    <lineage>
        <taxon>Eukaryota</taxon>
        <taxon>Metazoa</taxon>
        <taxon>Ecdysozoa</taxon>
        <taxon>Arthropoda</taxon>
        <taxon>Hexapoda</taxon>
        <taxon>Insecta</taxon>
        <taxon>Pterygota</taxon>
        <taxon>Neoptera</taxon>
        <taxon>Endopterygota</taxon>
        <taxon>Hymenoptera</taxon>
        <taxon>Apocrita</taxon>
        <taxon>Ichneumonoidea</taxon>
        <taxon>Braconidae</taxon>
        <taxon>Opiinae</taxon>
        <taxon>Fopius</taxon>
    </lineage>
</organism>
<dbReference type="RefSeq" id="XP_011315013.1">
    <property type="nucleotide sequence ID" value="XM_011316711.1"/>
</dbReference>